<evidence type="ECO:0000256" key="1">
    <source>
        <dbReference type="SAM" id="MobiDB-lite"/>
    </source>
</evidence>
<dbReference type="HOGENOM" id="CLU_535231_0_0_1"/>
<evidence type="ECO:0000313" key="4">
    <source>
        <dbReference type="Proteomes" id="UP000029964"/>
    </source>
</evidence>
<feature type="compositionally biased region" description="Low complexity" evidence="1">
    <location>
        <begin position="430"/>
        <end position="451"/>
    </location>
</feature>
<keyword evidence="2" id="KW-0472">Membrane</keyword>
<feature type="compositionally biased region" description="Polar residues" evidence="1">
    <location>
        <begin position="386"/>
        <end position="398"/>
    </location>
</feature>
<organism evidence="3 4">
    <name type="scientific">Hapsidospora chrysogenum (strain ATCC 11550 / CBS 779.69 / DSM 880 / IAM 14645 / JCM 23072 / IMI 49137)</name>
    <name type="common">Acremonium chrysogenum</name>
    <dbReference type="NCBI Taxonomy" id="857340"/>
    <lineage>
        <taxon>Eukaryota</taxon>
        <taxon>Fungi</taxon>
        <taxon>Dikarya</taxon>
        <taxon>Ascomycota</taxon>
        <taxon>Pezizomycotina</taxon>
        <taxon>Sordariomycetes</taxon>
        <taxon>Hypocreomycetidae</taxon>
        <taxon>Hypocreales</taxon>
        <taxon>Bionectriaceae</taxon>
        <taxon>Hapsidospora</taxon>
    </lineage>
</organism>
<comment type="caution">
    <text evidence="3">The sequence shown here is derived from an EMBL/GenBank/DDBJ whole genome shotgun (WGS) entry which is preliminary data.</text>
</comment>
<accession>A0A086T2V6</accession>
<protein>
    <submittedName>
        <fullName evidence="3">Uncharacterized protein</fullName>
    </submittedName>
</protein>
<gene>
    <name evidence="3" type="ORF">ACRE_055950</name>
</gene>
<dbReference type="EMBL" id="JPKY01000064">
    <property type="protein sequence ID" value="KFH43688.1"/>
    <property type="molecule type" value="Genomic_DNA"/>
</dbReference>
<dbReference type="AlphaFoldDB" id="A0A086T2V6"/>
<feature type="region of interest" description="Disordered" evidence="1">
    <location>
        <begin position="185"/>
        <end position="205"/>
    </location>
</feature>
<proteinExistence type="predicted"/>
<keyword evidence="2" id="KW-0812">Transmembrane</keyword>
<feature type="region of interest" description="Disordered" evidence="1">
    <location>
        <begin position="281"/>
        <end position="325"/>
    </location>
</feature>
<sequence length="509" mass="55505">MAPVPSNGQITVPLAAFVTPIVLAAMSLVTTLILAYRHIKLRRALKRTKKVLRLRREEQIQELDQINAGVREVANLGDTTIAPGHASTQPRPLELHCDSYPSSGSSAQSMRSMRACVDGPVWQPHPDTPFRPRILLEAFENEELVQAPVELRGFSPMPRGQWAEEDTHDAQSTWMAAVPALQTLERGNEVPARAPAPSRRLRRRPPFPVAVRGDWRSVDRRLDQSIENRLLSPQRAGRRPGDRPLTPPAGQSEQGDDLSPVNLLKGIHDVRVGKVAAKRPSVITPTEDANVRHSTGDVAQAESGAVPPEAVVHGSPAPEPRDGDIQLRPEEASLVAILSGSPEPSPRSDRYQLKPDVYGQTVARKAPGPRPSSDNYELKPRVYGQTVASKTPIPQSQPGPVRSNDRRQPPQPTTPRGPQQGPSAAPNPALPRSSILTSPSISLISRLTPSPGFYPCDFPSPTVDNSMPSMPGYPNTPSPPSPEEPELFFTERREPSPPSPATVVDHRLR</sequence>
<evidence type="ECO:0000256" key="2">
    <source>
        <dbReference type="SAM" id="Phobius"/>
    </source>
</evidence>
<feature type="region of interest" description="Disordered" evidence="1">
    <location>
        <begin position="226"/>
        <end position="261"/>
    </location>
</feature>
<evidence type="ECO:0000313" key="3">
    <source>
        <dbReference type="EMBL" id="KFH43688.1"/>
    </source>
</evidence>
<feature type="transmembrane region" description="Helical" evidence="2">
    <location>
        <begin position="12"/>
        <end position="36"/>
    </location>
</feature>
<name>A0A086T2V6_HAPC1</name>
<keyword evidence="4" id="KW-1185">Reference proteome</keyword>
<dbReference type="Proteomes" id="UP000029964">
    <property type="component" value="Unassembled WGS sequence"/>
</dbReference>
<keyword evidence="2" id="KW-1133">Transmembrane helix</keyword>
<feature type="region of interest" description="Disordered" evidence="1">
    <location>
        <begin position="359"/>
        <end position="509"/>
    </location>
</feature>
<reference evidence="4" key="1">
    <citation type="journal article" date="2014" name="Genome Announc.">
        <title>Genome sequence and annotation of Acremonium chrysogenum, producer of the beta-lactam antibiotic cephalosporin C.</title>
        <authorList>
            <person name="Terfehr D."/>
            <person name="Dahlmann T.A."/>
            <person name="Specht T."/>
            <person name="Zadra I."/>
            <person name="Kuernsteiner H."/>
            <person name="Kueck U."/>
        </authorList>
    </citation>
    <scope>NUCLEOTIDE SEQUENCE [LARGE SCALE GENOMIC DNA]</scope>
    <source>
        <strain evidence="4">ATCC 11550 / CBS 779.69 / DSM 880 / IAM 14645 / JCM 23072 / IMI 49137</strain>
    </source>
</reference>